<evidence type="ECO:0000259" key="1">
    <source>
        <dbReference type="Pfam" id="PF03869"/>
    </source>
</evidence>
<reference evidence="2" key="1">
    <citation type="submission" date="2016-03" db="EMBL/GenBank/DDBJ databases">
        <title>Microsymbionts genomes from the relict species Vavilovia formosa.</title>
        <authorList>
            <person name="Chirak E."/>
            <person name="Kimeklis A."/>
            <person name="Kopat V."/>
            <person name="Andronov E."/>
        </authorList>
    </citation>
    <scope>NUCLEOTIDE SEQUENCE [LARGE SCALE GENOMIC DNA]</scope>
    <source>
        <strain evidence="2">Vaf12</strain>
    </source>
</reference>
<dbReference type="EMBL" id="LVYU01000098">
    <property type="protein sequence ID" value="KZA99960.1"/>
    <property type="molecule type" value="Genomic_DNA"/>
</dbReference>
<organism evidence="2">
    <name type="scientific">Rhizobium leguminosarum</name>
    <dbReference type="NCBI Taxonomy" id="384"/>
    <lineage>
        <taxon>Bacteria</taxon>
        <taxon>Pseudomonadati</taxon>
        <taxon>Pseudomonadota</taxon>
        <taxon>Alphaproteobacteria</taxon>
        <taxon>Hyphomicrobiales</taxon>
        <taxon>Rhizobiaceae</taxon>
        <taxon>Rhizobium/Agrobacterium group</taxon>
        <taxon>Rhizobium</taxon>
    </lineage>
</organism>
<dbReference type="Pfam" id="PF03869">
    <property type="entry name" value="Arc"/>
    <property type="match status" value="1"/>
</dbReference>
<dbReference type="GO" id="GO:0003677">
    <property type="term" value="F:DNA binding"/>
    <property type="evidence" value="ECO:0007669"/>
    <property type="project" value="InterPro"/>
</dbReference>
<comment type="caution">
    <text evidence="2">The sequence shown here is derived from an EMBL/GenBank/DDBJ whole genome shotgun (WGS) entry which is preliminary data.</text>
</comment>
<dbReference type="InterPro" id="IPR010985">
    <property type="entry name" value="Ribbon_hlx_hlx"/>
</dbReference>
<dbReference type="InterPro" id="IPR005569">
    <property type="entry name" value="Arc_DNA-bd_dom"/>
</dbReference>
<gene>
    <name evidence="2" type="ORF">A4A59_19485</name>
</gene>
<feature type="domain" description="Arc-like DNA binding" evidence="1">
    <location>
        <begin position="25"/>
        <end position="67"/>
    </location>
</feature>
<dbReference type="GO" id="GO:0006355">
    <property type="term" value="P:regulation of DNA-templated transcription"/>
    <property type="evidence" value="ECO:0007669"/>
    <property type="project" value="InterPro"/>
</dbReference>
<dbReference type="SUPFAM" id="SSF47598">
    <property type="entry name" value="Ribbon-helix-helix"/>
    <property type="match status" value="1"/>
</dbReference>
<protein>
    <recommendedName>
        <fullName evidence="1">Arc-like DNA binding domain-containing protein</fullName>
    </recommendedName>
</protein>
<evidence type="ECO:0000313" key="2">
    <source>
        <dbReference type="EMBL" id="KZA99960.1"/>
    </source>
</evidence>
<dbReference type="InterPro" id="IPR013321">
    <property type="entry name" value="Arc_rbn_hlx_hlx"/>
</dbReference>
<dbReference type="Gene3D" id="1.10.1220.10">
    <property type="entry name" value="Met repressor-like"/>
    <property type="match status" value="1"/>
</dbReference>
<accession>A0A154IH68</accession>
<proteinExistence type="predicted"/>
<sequence length="137" mass="15975">MSTRFIAYCDIIVRMEFHMVQDTPSRKLEQYIVRFPDGMREQLKQEAAKNGRSLNAEIITRLEDSFESSNQAPSSIDEIAKLAARQLMNAPHIPIRDREAIWSLYETIKLEETRNIRKFMTRLSEVIADAEERSAKK</sequence>
<dbReference type="AlphaFoldDB" id="A0A154IH68"/>
<name>A0A154IH68_RHILE</name>